<evidence type="ECO:0000313" key="2">
    <source>
        <dbReference type="Proteomes" id="UP000004184"/>
    </source>
</evidence>
<dbReference type="Proteomes" id="UP000004184">
    <property type="component" value="Unassembled WGS sequence"/>
</dbReference>
<dbReference type="EMBL" id="GG657757">
    <property type="protein sequence ID" value="EFL33142.1"/>
    <property type="molecule type" value="Genomic_DNA"/>
</dbReference>
<accession>D9WXU7</accession>
<dbReference type="STRING" id="591159.SSQG_03660"/>
<keyword evidence="2" id="KW-1185">Reference proteome</keyword>
<organism evidence="1 2">
    <name type="scientific">Streptomyces viridochromogenes (strain DSM 40736 / JCM 4977 / BCRC 1201 / Tue 494)</name>
    <dbReference type="NCBI Taxonomy" id="591159"/>
    <lineage>
        <taxon>Bacteria</taxon>
        <taxon>Bacillati</taxon>
        <taxon>Actinomycetota</taxon>
        <taxon>Actinomycetes</taxon>
        <taxon>Kitasatosporales</taxon>
        <taxon>Streptomycetaceae</taxon>
        <taxon>Streptomyces</taxon>
    </lineage>
</organism>
<reference evidence="2" key="1">
    <citation type="submission" date="2009-02" db="EMBL/GenBank/DDBJ databases">
        <title>Annotation of Streptomyces viridochromogenes strain DSM 40736.</title>
        <authorList>
            <consortium name="The Broad Institute Genome Sequencing Platform"/>
            <consortium name="Broad Institute Microbial Sequencing Center"/>
            <person name="Fischbach M."/>
            <person name="Godfrey P."/>
            <person name="Ward D."/>
            <person name="Young S."/>
            <person name="Zeng Q."/>
            <person name="Koehrsen M."/>
            <person name="Alvarado L."/>
            <person name="Berlin A.M."/>
            <person name="Bochicchio J."/>
            <person name="Borenstein D."/>
            <person name="Chapman S.B."/>
            <person name="Chen Z."/>
            <person name="Engels R."/>
            <person name="Freedman E."/>
            <person name="Gellesch M."/>
            <person name="Goldberg J."/>
            <person name="Griggs A."/>
            <person name="Gujja S."/>
            <person name="Heilman E.R."/>
            <person name="Heiman D.I."/>
            <person name="Hepburn T.A."/>
            <person name="Howarth C."/>
            <person name="Jen D."/>
            <person name="Larson L."/>
            <person name="Lewis B."/>
            <person name="Mehta T."/>
            <person name="Park D."/>
            <person name="Pearson M."/>
            <person name="Richards J."/>
            <person name="Roberts A."/>
            <person name="Saif S."/>
            <person name="Shea T.D."/>
            <person name="Shenoy N."/>
            <person name="Sisk P."/>
            <person name="Stolte C."/>
            <person name="Sykes S.N."/>
            <person name="Thomson T."/>
            <person name="Walk T."/>
            <person name="White J."/>
            <person name="Yandava C."/>
            <person name="Straight P."/>
            <person name="Clardy J."/>
            <person name="Hung D."/>
            <person name="Kolter R."/>
            <person name="Mekalanos J."/>
            <person name="Walker S."/>
            <person name="Walsh C.T."/>
            <person name="Wieland-Brown L.C."/>
            <person name="Haas B."/>
            <person name="Nusbaum C."/>
            <person name="Birren B."/>
        </authorList>
    </citation>
    <scope>NUCLEOTIDE SEQUENCE [LARGE SCALE GENOMIC DNA]</scope>
    <source>
        <strain evidence="2">DSM 40736 / JCM 4977 / BCRC 1201 / Tue 494</strain>
    </source>
</reference>
<name>D9WXU7_STRVT</name>
<gene>
    <name evidence="1" type="ORF">SSQG_03660</name>
</gene>
<protein>
    <submittedName>
        <fullName evidence="1">Predicted protein</fullName>
    </submittedName>
</protein>
<dbReference type="HOGENOM" id="CLU_2921022_0_0_11"/>
<sequence length="61" mass="6711">MEAGLGKVRCCVRRLSVARLFAVRGGHPAHSPWPRNSGQYARVVYPAHPSAEHLTSNTFIP</sequence>
<proteinExistence type="predicted"/>
<dbReference type="AlphaFoldDB" id="D9WXU7"/>
<evidence type="ECO:0000313" key="1">
    <source>
        <dbReference type="EMBL" id="EFL33142.1"/>
    </source>
</evidence>